<keyword evidence="1" id="KW-0489">Methyltransferase</keyword>
<dbReference type="Pfam" id="PF00023">
    <property type="entry name" value="Ank"/>
    <property type="match status" value="1"/>
</dbReference>
<dbReference type="CDD" id="cd02440">
    <property type="entry name" value="AdoMet_MTases"/>
    <property type="match status" value="1"/>
</dbReference>
<dbReference type="InterPro" id="IPR026480">
    <property type="entry name" value="RMT2_dom"/>
</dbReference>
<sequence>MGLLTRVNALGILASAEFAQPALRLKAVLESRGCAVAAAVEAFPAEQPQTSHVQAVLVLGDAPGDPDAFKQDGELGLASSLAFAAIAAGAPVKAMNGKSGKEDVSSLIQDLKELPILDPHEARQRWAQAEAAAAADDEEGLEGALESWPELMTHRDSSGSTLLHHAASMGADRATSLLLERGADADLRNKEQATAGDIAFRAGKQTVFESLVMHRLRREQQAEVPEPPQKRQKGADRQDLAPDHYLNQQLRYEEGRLLDADSKAVMMGWEAPLMKHHAELLLPEQQLRICNVGFGLGLVDGYLAEREPSEHHIIEAHRDVLAEMRRRGWHKRKGVVVHEGRWQDIVTQLPGGSLDAIFFDTWSETYEDLRQFQDEVTRLLAPGGRFSFFNGMAPYSITEHATFCRLAQEDLVAMGLPCDICKIELGELGNETWQGVKERYWQFDSYYLPLARKPPQSSQAKDSDCLEGVKGSQWRCWPEFPVRVLDRLGPTLPRAAFGLD</sequence>
<keyword evidence="3" id="KW-0949">S-adenosyl-L-methionine</keyword>
<proteinExistence type="predicted"/>
<dbReference type="EMBL" id="CAJNIZ010042816">
    <property type="protein sequence ID" value="CAE7639111.1"/>
    <property type="molecule type" value="Genomic_DNA"/>
</dbReference>
<evidence type="ECO:0000259" key="6">
    <source>
        <dbReference type="PROSITE" id="PS51559"/>
    </source>
</evidence>
<evidence type="ECO:0000313" key="8">
    <source>
        <dbReference type="Proteomes" id="UP000649617"/>
    </source>
</evidence>
<evidence type="ECO:0000256" key="2">
    <source>
        <dbReference type="ARBA" id="ARBA00022679"/>
    </source>
</evidence>
<dbReference type="AlphaFoldDB" id="A0A812VRS3"/>
<evidence type="ECO:0000256" key="1">
    <source>
        <dbReference type="ARBA" id="ARBA00022603"/>
    </source>
</evidence>
<feature type="repeat" description="ANK" evidence="4">
    <location>
        <begin position="158"/>
        <end position="190"/>
    </location>
</feature>
<gene>
    <name evidence="7" type="primary">rmt2</name>
    <name evidence="7" type="ORF">SPIL2461_LOCUS16903</name>
</gene>
<dbReference type="PANTHER" id="PTHR32379:SF1">
    <property type="entry name" value="GUANIDINOACETATE N-METHYLTRANSFERASE"/>
    <property type="match status" value="1"/>
</dbReference>
<dbReference type="InterPro" id="IPR013216">
    <property type="entry name" value="Methyltransf_11"/>
</dbReference>
<dbReference type="InterPro" id="IPR051038">
    <property type="entry name" value="RMT2/GAMT_Mtase"/>
</dbReference>
<dbReference type="InterPro" id="IPR036770">
    <property type="entry name" value="Ankyrin_rpt-contain_sf"/>
</dbReference>
<dbReference type="Gene3D" id="3.40.50.150">
    <property type="entry name" value="Vaccinia Virus protein VP39"/>
    <property type="match status" value="1"/>
</dbReference>
<evidence type="ECO:0000313" key="7">
    <source>
        <dbReference type="EMBL" id="CAE7639111.1"/>
    </source>
</evidence>
<dbReference type="GO" id="GO:0019702">
    <property type="term" value="F:protein arginine N5-methyltransferase activity"/>
    <property type="evidence" value="ECO:0007669"/>
    <property type="project" value="TreeGrafter"/>
</dbReference>
<reference evidence="7" key="1">
    <citation type="submission" date="2021-02" db="EMBL/GenBank/DDBJ databases">
        <authorList>
            <person name="Dougan E. K."/>
            <person name="Rhodes N."/>
            <person name="Thang M."/>
            <person name="Chan C."/>
        </authorList>
    </citation>
    <scope>NUCLEOTIDE SEQUENCE</scope>
</reference>
<keyword evidence="4" id="KW-0040">ANK repeat</keyword>
<comment type="caution">
    <text evidence="7">The sequence shown here is derived from an EMBL/GenBank/DDBJ whole genome shotgun (WGS) entry which is preliminary data.</text>
</comment>
<keyword evidence="2" id="KW-0808">Transferase</keyword>
<evidence type="ECO:0000256" key="5">
    <source>
        <dbReference type="SAM" id="MobiDB-lite"/>
    </source>
</evidence>
<name>A0A812VRS3_SYMPI</name>
<dbReference type="GO" id="GO:0005634">
    <property type="term" value="C:nucleus"/>
    <property type="evidence" value="ECO:0007669"/>
    <property type="project" value="TreeGrafter"/>
</dbReference>
<keyword evidence="8" id="KW-1185">Reference proteome</keyword>
<protein>
    <submittedName>
        <fullName evidence="7">Rmt2 protein</fullName>
    </submittedName>
</protein>
<dbReference type="PROSITE" id="PS50297">
    <property type="entry name" value="ANK_REP_REGION"/>
    <property type="match status" value="1"/>
</dbReference>
<dbReference type="InterPro" id="IPR002110">
    <property type="entry name" value="Ankyrin_rpt"/>
</dbReference>
<dbReference type="InterPro" id="IPR029063">
    <property type="entry name" value="SAM-dependent_MTases_sf"/>
</dbReference>
<feature type="region of interest" description="Disordered" evidence="5">
    <location>
        <begin position="219"/>
        <end position="241"/>
    </location>
</feature>
<dbReference type="PROSITE" id="PS50088">
    <property type="entry name" value="ANK_REPEAT"/>
    <property type="match status" value="1"/>
</dbReference>
<evidence type="ECO:0000256" key="4">
    <source>
        <dbReference type="PROSITE-ProRule" id="PRU00023"/>
    </source>
</evidence>
<accession>A0A812VRS3</accession>
<dbReference type="SUPFAM" id="SSF53335">
    <property type="entry name" value="S-adenosyl-L-methionine-dependent methyltransferases"/>
    <property type="match status" value="1"/>
</dbReference>
<dbReference type="SUPFAM" id="SSF48403">
    <property type="entry name" value="Ankyrin repeat"/>
    <property type="match status" value="1"/>
</dbReference>
<feature type="domain" description="RMT2" evidence="6">
    <location>
        <begin position="238"/>
        <end position="500"/>
    </location>
</feature>
<dbReference type="GO" id="GO:0032259">
    <property type="term" value="P:methylation"/>
    <property type="evidence" value="ECO:0007669"/>
    <property type="project" value="UniProtKB-KW"/>
</dbReference>
<organism evidence="7 8">
    <name type="scientific">Symbiodinium pilosum</name>
    <name type="common">Dinoflagellate</name>
    <dbReference type="NCBI Taxonomy" id="2952"/>
    <lineage>
        <taxon>Eukaryota</taxon>
        <taxon>Sar</taxon>
        <taxon>Alveolata</taxon>
        <taxon>Dinophyceae</taxon>
        <taxon>Suessiales</taxon>
        <taxon>Symbiodiniaceae</taxon>
        <taxon>Symbiodinium</taxon>
    </lineage>
</organism>
<dbReference type="PANTHER" id="PTHR32379">
    <property type="entry name" value="GUANIDINOACETATE N-METHYLTRANSFERASE"/>
    <property type="match status" value="1"/>
</dbReference>
<dbReference type="Pfam" id="PF08241">
    <property type="entry name" value="Methyltransf_11"/>
    <property type="match status" value="1"/>
</dbReference>
<dbReference type="OrthoDB" id="19014at2759"/>
<evidence type="ECO:0000256" key="3">
    <source>
        <dbReference type="ARBA" id="ARBA00022691"/>
    </source>
</evidence>
<dbReference type="Gene3D" id="1.25.40.20">
    <property type="entry name" value="Ankyrin repeat-containing domain"/>
    <property type="match status" value="1"/>
</dbReference>
<dbReference type="PROSITE" id="PS51559">
    <property type="entry name" value="SAM_RMT2"/>
    <property type="match status" value="1"/>
</dbReference>
<dbReference type="Proteomes" id="UP000649617">
    <property type="component" value="Unassembled WGS sequence"/>
</dbReference>
<dbReference type="GO" id="GO:0005737">
    <property type="term" value="C:cytoplasm"/>
    <property type="evidence" value="ECO:0007669"/>
    <property type="project" value="TreeGrafter"/>
</dbReference>